<reference evidence="3 4" key="1">
    <citation type="submission" date="2020-07" db="EMBL/GenBank/DDBJ databases">
        <title>Complete Genome Sequence of an acetic acid bacterium, Acetobacter aceti JCM20276.</title>
        <authorList>
            <person name="Hirose Y."/>
            <person name="Mihara H."/>
        </authorList>
    </citation>
    <scope>NUCLEOTIDE SEQUENCE [LARGE SCALE GENOMIC DNA]</scope>
    <source>
        <strain evidence="3 4">JCM20276</strain>
    </source>
</reference>
<accession>A0A6S6PPE1</accession>
<feature type="compositionally biased region" description="Basic and acidic residues" evidence="1">
    <location>
        <begin position="12"/>
        <end position="26"/>
    </location>
</feature>
<feature type="region of interest" description="Disordered" evidence="1">
    <location>
        <begin position="423"/>
        <end position="448"/>
    </location>
</feature>
<evidence type="ECO:0000256" key="2">
    <source>
        <dbReference type="SAM" id="Phobius"/>
    </source>
</evidence>
<evidence type="ECO:0000313" key="3">
    <source>
        <dbReference type="EMBL" id="BCI68646.1"/>
    </source>
</evidence>
<protein>
    <submittedName>
        <fullName evidence="3">Uncharacterized protein</fullName>
    </submittedName>
</protein>
<dbReference type="AlphaFoldDB" id="A0A6S6PPE1"/>
<evidence type="ECO:0000256" key="1">
    <source>
        <dbReference type="SAM" id="MobiDB-lite"/>
    </source>
</evidence>
<dbReference type="Proteomes" id="UP000515220">
    <property type="component" value="Chromosome"/>
</dbReference>
<feature type="region of interest" description="Disordered" evidence="1">
    <location>
        <begin position="1"/>
        <end position="45"/>
    </location>
</feature>
<evidence type="ECO:0000313" key="4">
    <source>
        <dbReference type="Proteomes" id="UP000515220"/>
    </source>
</evidence>
<name>A0A6S6PPE1_ACEAC</name>
<feature type="compositionally biased region" description="Pro residues" evidence="1">
    <location>
        <begin position="438"/>
        <end position="448"/>
    </location>
</feature>
<dbReference type="EMBL" id="AP023326">
    <property type="protein sequence ID" value="BCI68646.1"/>
    <property type="molecule type" value="Genomic_DNA"/>
</dbReference>
<proteinExistence type="predicted"/>
<feature type="transmembrane region" description="Helical" evidence="2">
    <location>
        <begin position="52"/>
        <end position="77"/>
    </location>
</feature>
<gene>
    <name evidence="3" type="ORF">AAJCM20276_32700</name>
</gene>
<keyword evidence="2" id="KW-0812">Transmembrane</keyword>
<keyword evidence="2" id="KW-0472">Membrane</keyword>
<organism evidence="3 4">
    <name type="scientific">Acetobacter aceti</name>
    <dbReference type="NCBI Taxonomy" id="435"/>
    <lineage>
        <taxon>Bacteria</taxon>
        <taxon>Pseudomonadati</taxon>
        <taxon>Pseudomonadota</taxon>
        <taxon>Alphaproteobacteria</taxon>
        <taxon>Acetobacterales</taxon>
        <taxon>Acetobacteraceae</taxon>
        <taxon>Acetobacter</taxon>
        <taxon>Acetobacter subgen. Acetobacter</taxon>
    </lineage>
</organism>
<keyword evidence="2" id="KW-1133">Transmembrane helix</keyword>
<sequence>MAVMDGSGQDEAQDRAQDKAKGETMREGPLPDQGEPLKPSRKPTMGRRFLKGAMWTATALVGVPLLVAGGLMAAMMVGPVNISPLLRLALPVKIVGGGKGQPARGRLDIGHASLRWTGLRDGFGSPVLLELRDVTILDSTGKVADRIDAGAIALDAFPLFHGSLSVTDFRVTGAHIALRRDAQGDVDLDLPGASSGGKGGFPDIDVRHLRRLTLAGTHVVLVDDHDHRTWTVDPLDAALTPVVVKHRHGLVGSVTVGAASEDAGAPVTAHLVAQGAVTPEGTLRWHIALDPLTPSGFASFAPGLAAVRVPVGLAGDITMTSAGRAWYMLPSDALVNVTLGTGEIDAAGSTLYPAEGDAVLHMTFGKQTAAGWPAHLDLQALSVQLRAPPAPAGSVTAAPPETVVPASVPVVQKGAAKKTKAKKTIASKSRARDTVREAPPPKVVEPLSPPLLTANGAVDWGNIENAGLMNGGVNLAMTPVPFTELGKYWPALAAKGARRWVGRNITAGTVRNTQVHLKIGPDDTGGSSTVTGISGGLDGEGMDIHWLRPIAPLHDVDAHLDATSLSTLTLSFKNGWQPATRTVKSVGMTGSGRLTALPGGMIISGLDQKDQTGTIMVGLAGDLRDHVALLSEPRLHVLSRHPLPFTNPRGYAVVRFTLTLPLVAKVSTDDMTLDGHAHMTHVSLEHVAMGRGVSDGTLDTDVTMHGMKLVGKGAFSHIPADVRGDILFDQASKGQVIDHIVTNLHLTPDNLVAAGIPVADYMTGRGEMKADYAAIKEADDRLALDLDLLNASVHIPLWNKVPGRAATVHADLLLDGSNIVAATDIRAKGPDLNITGEAHLPTGQSPELVIPAFQIGRSTGSALLTMPTRPAKPVSVKVRAKTLDLSPLVEGAPDRPAPPAKGATLHVPEAASGRIQGPPGRPWLIDVTADQLYYRHDRTLGGVKAFIDHNGVRVDRMKVSITEPTAAQAEILPLGDSRRMTVNVPDFGALLSRLAVTDMVVGGHAQFEGRFDDTKATAPFRGHLKLSPFTIQHAPGALLVARSLSIYGWLNSKDTSRFEVTRFEMPVTFADGVMHIHDGRAGNGALGATLEGPVNLDKGTLDLSGTIVPAFAINAIPGEIPALGKLLSPEKGGGLLAVKFSLDGKIDKPDFSVSPLTILLPGVLRNLF</sequence>